<gene>
    <name evidence="1" type="ORF">GGD90_002684</name>
</gene>
<evidence type="ECO:0000313" key="1">
    <source>
        <dbReference type="EMBL" id="MBB4248292.1"/>
    </source>
</evidence>
<protein>
    <submittedName>
        <fullName evidence="1">Putative secreted protein</fullName>
    </submittedName>
</protein>
<sequence length="192" mass="20545">MFSLRQLIGRQKPLADCRSGRLVAVIHCILDQNVRDHGAASFPAANWAFLDLCREHRVGMLQMPCPEVQCLGMSRARPAGQSLRDALASLAGRAACQRLAGETAALMAAHVAHGHRLLAVIGGNMQSPGCAVHAEASGLGESSGVFMLELVDELLRRDLAVPFMPLRDADPQLLAEDMRRIAALFSEGIGGN</sequence>
<proteinExistence type="predicted"/>
<dbReference type="Proteomes" id="UP000587070">
    <property type="component" value="Unassembled WGS sequence"/>
</dbReference>
<dbReference type="OrthoDB" id="5420310at2"/>
<dbReference type="RefSeq" id="WP_153117454.1">
    <property type="nucleotide sequence ID" value="NZ_JACIGE010000010.1"/>
</dbReference>
<reference evidence="1 2" key="1">
    <citation type="submission" date="2020-08" db="EMBL/GenBank/DDBJ databases">
        <title>Genome sequencing of Purple Non-Sulfur Bacteria from various extreme environments.</title>
        <authorList>
            <person name="Mayer M."/>
        </authorList>
    </citation>
    <scope>NUCLEOTIDE SEQUENCE [LARGE SCALE GENOMIC DNA]</scope>
    <source>
        <strain evidence="1 2">2761</strain>
    </source>
</reference>
<comment type="caution">
    <text evidence="1">The sequence shown here is derived from an EMBL/GenBank/DDBJ whole genome shotgun (WGS) entry which is preliminary data.</text>
</comment>
<organism evidence="1 2">
    <name type="scientific">Rhodocyclus tenuis</name>
    <name type="common">Rhodospirillum tenue</name>
    <dbReference type="NCBI Taxonomy" id="1066"/>
    <lineage>
        <taxon>Bacteria</taxon>
        <taxon>Pseudomonadati</taxon>
        <taxon>Pseudomonadota</taxon>
        <taxon>Betaproteobacteria</taxon>
        <taxon>Rhodocyclales</taxon>
        <taxon>Rhodocyclaceae</taxon>
        <taxon>Rhodocyclus</taxon>
    </lineage>
</organism>
<accession>A0A840GIK1</accession>
<dbReference type="AlphaFoldDB" id="A0A840GIK1"/>
<dbReference type="EMBL" id="JACIGE010000010">
    <property type="protein sequence ID" value="MBB4248292.1"/>
    <property type="molecule type" value="Genomic_DNA"/>
</dbReference>
<evidence type="ECO:0000313" key="2">
    <source>
        <dbReference type="Proteomes" id="UP000587070"/>
    </source>
</evidence>
<name>A0A840GIK1_RHOTE</name>
<keyword evidence="2" id="KW-1185">Reference proteome</keyword>